<evidence type="ECO:0000313" key="2">
    <source>
        <dbReference type="EMBL" id="KRL62566.1"/>
    </source>
</evidence>
<accession>A0A0R1S003</accession>
<organism evidence="2 3">
    <name type="scientific">Lactobacillus psittaci DSM 15354</name>
    <dbReference type="NCBI Taxonomy" id="1122152"/>
    <lineage>
        <taxon>Bacteria</taxon>
        <taxon>Bacillati</taxon>
        <taxon>Bacillota</taxon>
        <taxon>Bacilli</taxon>
        <taxon>Lactobacillales</taxon>
        <taxon>Lactobacillaceae</taxon>
        <taxon>Lactobacillus</taxon>
    </lineage>
</organism>
<dbReference type="InterPro" id="IPR007060">
    <property type="entry name" value="FtsL/DivIC"/>
</dbReference>
<dbReference type="GO" id="GO:0051301">
    <property type="term" value="P:cell division"/>
    <property type="evidence" value="ECO:0007669"/>
    <property type="project" value="InterPro"/>
</dbReference>
<dbReference type="PATRIC" id="fig|1122152.4.peg.1368"/>
<dbReference type="eggNOG" id="COG2919">
    <property type="taxonomic scope" value="Bacteria"/>
</dbReference>
<dbReference type="AlphaFoldDB" id="A0A0R1S003"/>
<gene>
    <name evidence="2" type="ORF">FC23_GL001333</name>
</gene>
<dbReference type="Pfam" id="PF04977">
    <property type="entry name" value="DivIC"/>
    <property type="match status" value="1"/>
</dbReference>
<dbReference type="InterPro" id="IPR039076">
    <property type="entry name" value="DivIC"/>
</dbReference>
<protein>
    <recommendedName>
        <fullName evidence="4">Septum formation initiator</fullName>
    </recommendedName>
</protein>
<keyword evidence="3" id="KW-1185">Reference proteome</keyword>
<evidence type="ECO:0008006" key="4">
    <source>
        <dbReference type="Google" id="ProtNLM"/>
    </source>
</evidence>
<keyword evidence="1" id="KW-1133">Transmembrane helix</keyword>
<reference evidence="2 3" key="1">
    <citation type="journal article" date="2015" name="Genome Announc.">
        <title>Expanding the biotechnology potential of lactobacilli through comparative genomics of 213 strains and associated genera.</title>
        <authorList>
            <person name="Sun Z."/>
            <person name="Harris H.M."/>
            <person name="McCann A."/>
            <person name="Guo C."/>
            <person name="Argimon S."/>
            <person name="Zhang W."/>
            <person name="Yang X."/>
            <person name="Jeffery I.B."/>
            <person name="Cooney J.C."/>
            <person name="Kagawa T.F."/>
            <person name="Liu W."/>
            <person name="Song Y."/>
            <person name="Salvetti E."/>
            <person name="Wrobel A."/>
            <person name="Rasinkangas P."/>
            <person name="Parkhill J."/>
            <person name="Rea M.C."/>
            <person name="O'Sullivan O."/>
            <person name="Ritari J."/>
            <person name="Douillard F.P."/>
            <person name="Paul Ross R."/>
            <person name="Yang R."/>
            <person name="Briner A.E."/>
            <person name="Felis G.E."/>
            <person name="de Vos W.M."/>
            <person name="Barrangou R."/>
            <person name="Klaenhammer T.R."/>
            <person name="Caufield P.W."/>
            <person name="Cui Y."/>
            <person name="Zhang H."/>
            <person name="O'Toole P.W."/>
        </authorList>
    </citation>
    <scope>NUCLEOTIDE SEQUENCE [LARGE SCALE GENOMIC DNA]</scope>
    <source>
        <strain evidence="2 3">DSM 15354</strain>
    </source>
</reference>
<dbReference type="Proteomes" id="UP000051931">
    <property type="component" value="Unassembled WGS sequence"/>
</dbReference>
<sequence length="114" mass="13574">MSRQEQLLKAKRIRNRYIKEVHRVRRNRYLALFLLIVVIFGVQLAINLSTTHRIKGQIVATKAALVKQKKVNKKLTNQRDNLKDPDYVAKLIRYRFYYSKKGEEIYNVPENSKN</sequence>
<dbReference type="PANTHER" id="PTHR40027">
    <property type="entry name" value="CELL DIVISION PROTEIN DIVIC"/>
    <property type="match status" value="1"/>
</dbReference>
<keyword evidence="1" id="KW-0472">Membrane</keyword>
<proteinExistence type="predicted"/>
<comment type="caution">
    <text evidence="2">The sequence shown here is derived from an EMBL/GenBank/DDBJ whole genome shotgun (WGS) entry which is preliminary data.</text>
</comment>
<keyword evidence="1" id="KW-0812">Transmembrane</keyword>
<evidence type="ECO:0000256" key="1">
    <source>
        <dbReference type="SAM" id="Phobius"/>
    </source>
</evidence>
<dbReference type="PANTHER" id="PTHR40027:SF1">
    <property type="entry name" value="CELL DIVISION PROTEIN DIVIC"/>
    <property type="match status" value="1"/>
</dbReference>
<feature type="transmembrane region" description="Helical" evidence="1">
    <location>
        <begin position="29"/>
        <end position="46"/>
    </location>
</feature>
<dbReference type="EMBL" id="AZFB01000009">
    <property type="protein sequence ID" value="KRL62566.1"/>
    <property type="molecule type" value="Genomic_DNA"/>
</dbReference>
<dbReference type="STRING" id="1122152.GCA_000425905_00717"/>
<name>A0A0R1S003_9LACO</name>
<evidence type="ECO:0000313" key="3">
    <source>
        <dbReference type="Proteomes" id="UP000051931"/>
    </source>
</evidence>